<protein>
    <submittedName>
        <fullName evidence="2">Uncharacterized protein</fullName>
    </submittedName>
</protein>
<gene>
    <name evidence="2" type="ORF">COLO4_15193</name>
</gene>
<name>A0A1R3JP66_9ROSI</name>
<keyword evidence="3" id="KW-1185">Reference proteome</keyword>
<reference evidence="3" key="1">
    <citation type="submission" date="2013-09" db="EMBL/GenBank/DDBJ databases">
        <title>Corchorus olitorius genome sequencing.</title>
        <authorList>
            <person name="Alam M."/>
            <person name="Haque M.S."/>
            <person name="Islam M.S."/>
            <person name="Emdad E.M."/>
            <person name="Islam M.M."/>
            <person name="Ahmed B."/>
            <person name="Halim A."/>
            <person name="Hossen Q.M.M."/>
            <person name="Hossain M.Z."/>
            <person name="Ahmed R."/>
            <person name="Khan M.M."/>
            <person name="Islam R."/>
            <person name="Rashid M.M."/>
            <person name="Khan S.A."/>
            <person name="Rahman M.S."/>
            <person name="Alam M."/>
            <person name="Yahiya A.S."/>
            <person name="Khan M.S."/>
            <person name="Azam M.S."/>
            <person name="Haque T."/>
            <person name="Lashkar M.Z.H."/>
            <person name="Akhand A.I."/>
            <person name="Morshed G."/>
            <person name="Roy S."/>
            <person name="Uddin K.S."/>
            <person name="Rabeya T."/>
            <person name="Hossain A.S."/>
            <person name="Chowdhury A."/>
            <person name="Snigdha A.R."/>
            <person name="Mortoza M.S."/>
            <person name="Matin S.A."/>
            <person name="Hoque S.M.E."/>
            <person name="Islam M.K."/>
            <person name="Roy D.K."/>
            <person name="Haider R."/>
            <person name="Moosa M.M."/>
            <person name="Elias S.M."/>
            <person name="Hasan A.M."/>
            <person name="Jahan S."/>
            <person name="Shafiuddin M."/>
            <person name="Mahmood N."/>
            <person name="Shommy N.S."/>
        </authorList>
    </citation>
    <scope>NUCLEOTIDE SEQUENCE [LARGE SCALE GENOMIC DNA]</scope>
    <source>
        <strain evidence="3">cv. O-4</strain>
    </source>
</reference>
<feature type="transmembrane region" description="Helical" evidence="1">
    <location>
        <begin position="18"/>
        <end position="36"/>
    </location>
</feature>
<evidence type="ECO:0000313" key="3">
    <source>
        <dbReference type="Proteomes" id="UP000187203"/>
    </source>
</evidence>
<evidence type="ECO:0000313" key="2">
    <source>
        <dbReference type="EMBL" id="OMO96580.1"/>
    </source>
</evidence>
<dbReference type="EMBL" id="AWUE01015609">
    <property type="protein sequence ID" value="OMO96580.1"/>
    <property type="molecule type" value="Genomic_DNA"/>
</dbReference>
<accession>A0A1R3JP66</accession>
<organism evidence="2 3">
    <name type="scientific">Corchorus olitorius</name>
    <dbReference type="NCBI Taxonomy" id="93759"/>
    <lineage>
        <taxon>Eukaryota</taxon>
        <taxon>Viridiplantae</taxon>
        <taxon>Streptophyta</taxon>
        <taxon>Embryophyta</taxon>
        <taxon>Tracheophyta</taxon>
        <taxon>Spermatophyta</taxon>
        <taxon>Magnoliopsida</taxon>
        <taxon>eudicotyledons</taxon>
        <taxon>Gunneridae</taxon>
        <taxon>Pentapetalae</taxon>
        <taxon>rosids</taxon>
        <taxon>malvids</taxon>
        <taxon>Malvales</taxon>
        <taxon>Malvaceae</taxon>
        <taxon>Grewioideae</taxon>
        <taxon>Apeibeae</taxon>
        <taxon>Corchorus</taxon>
    </lineage>
</organism>
<dbReference type="Proteomes" id="UP000187203">
    <property type="component" value="Unassembled WGS sequence"/>
</dbReference>
<dbReference type="AlphaFoldDB" id="A0A1R3JP66"/>
<evidence type="ECO:0000256" key="1">
    <source>
        <dbReference type="SAM" id="Phobius"/>
    </source>
</evidence>
<keyword evidence="1" id="KW-1133">Transmembrane helix</keyword>
<keyword evidence="1" id="KW-0812">Transmembrane</keyword>
<keyword evidence="1" id="KW-0472">Membrane</keyword>
<comment type="caution">
    <text evidence="2">The sequence shown here is derived from an EMBL/GenBank/DDBJ whole genome shotgun (WGS) entry which is preliminary data.</text>
</comment>
<sequence length="67" mass="8005">MAASPRIWFRHLGIYNNIQMIMIMIWMLHAACMFSVQGEAKKRFPALWSKHWVGTDDVEIRRQDIEE</sequence>
<proteinExistence type="predicted"/>